<evidence type="ECO:0000313" key="1">
    <source>
        <dbReference type="EMBL" id="MCT8336064.1"/>
    </source>
</evidence>
<organism evidence="1 2">
    <name type="scientific">Methanoculleus formosensis</name>
    <dbReference type="NCBI Taxonomy" id="2590886"/>
    <lineage>
        <taxon>Archaea</taxon>
        <taxon>Methanobacteriati</taxon>
        <taxon>Methanobacteriota</taxon>
        <taxon>Stenosarchaea group</taxon>
        <taxon>Methanomicrobia</taxon>
        <taxon>Methanomicrobiales</taxon>
        <taxon>Methanomicrobiaceae</taxon>
        <taxon>Methanoculleus</taxon>
    </lineage>
</organism>
<dbReference type="RefSeq" id="WP_261596116.1">
    <property type="nucleotide sequence ID" value="NZ_VHLL01000001.1"/>
</dbReference>
<reference evidence="1" key="1">
    <citation type="submission" date="2019-06" db="EMBL/GenBank/DDBJ databases">
        <title>Methanoculleus strain from Tamsui River, Taipei, Taiwan.</title>
        <authorList>
            <person name="You Y.-T."/>
            <person name="Chen S.-C."/>
            <person name="Lai S.-J."/>
            <person name="Lee Y.-C."/>
            <person name="Lai M.-C."/>
        </authorList>
    </citation>
    <scope>NUCLEOTIDE SEQUENCE</scope>
    <source>
        <strain evidence="1">Afa-1</strain>
    </source>
</reference>
<name>A0A9E4ZIQ4_9EURY</name>
<dbReference type="AlphaFoldDB" id="A0A9E4ZIQ4"/>
<dbReference type="EMBL" id="VHLL01000001">
    <property type="protein sequence ID" value="MCT8336064.1"/>
    <property type="molecule type" value="Genomic_DNA"/>
</dbReference>
<evidence type="ECO:0000313" key="2">
    <source>
        <dbReference type="Proteomes" id="UP001065682"/>
    </source>
</evidence>
<protein>
    <submittedName>
        <fullName evidence="1">Uncharacterized protein</fullName>
    </submittedName>
</protein>
<keyword evidence="2" id="KW-1185">Reference proteome</keyword>
<sequence length="88" mass="9111">MREKESGGPGLVVGGGRRAGDRCIIPIISALVVYGGGSAMVSLTPVALLVTEGENEYLALLPGAPTKAGEKIESLRGDIEREKEKSMG</sequence>
<dbReference type="Proteomes" id="UP001065682">
    <property type="component" value="Unassembled WGS sequence"/>
</dbReference>
<proteinExistence type="predicted"/>
<accession>A0A9E4ZIQ4</accession>
<gene>
    <name evidence="1" type="ORF">FKB36_00755</name>
</gene>
<comment type="caution">
    <text evidence="1">The sequence shown here is derived from an EMBL/GenBank/DDBJ whole genome shotgun (WGS) entry which is preliminary data.</text>
</comment>